<evidence type="ECO:0008006" key="3">
    <source>
        <dbReference type="Google" id="ProtNLM"/>
    </source>
</evidence>
<dbReference type="SUPFAM" id="SSF53850">
    <property type="entry name" value="Periplasmic binding protein-like II"/>
    <property type="match status" value="1"/>
</dbReference>
<accession>A0ABW5Q482</accession>
<keyword evidence="2" id="KW-1185">Reference proteome</keyword>
<comment type="caution">
    <text evidence="1">The sequence shown here is derived from an EMBL/GenBank/DDBJ whole genome shotgun (WGS) entry which is preliminary data.</text>
</comment>
<sequence>MNMKKGILADDLYLRKAIFHLLSPDMLMKELGGTRFNKASRLLAKFEEKEIKPVKEMGRKSLSKSNYNGERIILASYYGAGNEPDAKWIKKELQKEGIMVDVYFYSYEELHALPLEDVDLLLGEQLSYESDVYTYLSAYKGNHSPLAHHFPINKREETEVEALSFWRSTEEELIQSYGHIHLYRIIQSAFYPSYVKGVHINALGWVDFTKIWYRES</sequence>
<name>A0ABW5Q482_9BACI</name>
<dbReference type="EMBL" id="JBHUMX010000041">
    <property type="protein sequence ID" value="MFD2630200.1"/>
    <property type="molecule type" value="Genomic_DNA"/>
</dbReference>
<protein>
    <recommendedName>
        <fullName evidence="3">Solute-binding protein family 5 domain-containing protein</fullName>
    </recommendedName>
</protein>
<gene>
    <name evidence="1" type="ORF">ACFSUN_15545</name>
</gene>
<organism evidence="1 2">
    <name type="scientific">Oceanobacillus kapialis</name>
    <dbReference type="NCBI Taxonomy" id="481353"/>
    <lineage>
        <taxon>Bacteria</taxon>
        <taxon>Bacillati</taxon>
        <taxon>Bacillota</taxon>
        <taxon>Bacilli</taxon>
        <taxon>Bacillales</taxon>
        <taxon>Bacillaceae</taxon>
        <taxon>Oceanobacillus</taxon>
    </lineage>
</organism>
<dbReference type="RefSeq" id="WP_379563185.1">
    <property type="nucleotide sequence ID" value="NZ_JBHUMX010000041.1"/>
</dbReference>
<evidence type="ECO:0000313" key="1">
    <source>
        <dbReference type="EMBL" id="MFD2630200.1"/>
    </source>
</evidence>
<reference evidence="2" key="1">
    <citation type="journal article" date="2019" name="Int. J. Syst. Evol. Microbiol.">
        <title>The Global Catalogue of Microorganisms (GCM) 10K type strain sequencing project: providing services to taxonomists for standard genome sequencing and annotation.</title>
        <authorList>
            <consortium name="The Broad Institute Genomics Platform"/>
            <consortium name="The Broad Institute Genome Sequencing Center for Infectious Disease"/>
            <person name="Wu L."/>
            <person name="Ma J."/>
        </authorList>
    </citation>
    <scope>NUCLEOTIDE SEQUENCE [LARGE SCALE GENOMIC DNA]</scope>
    <source>
        <strain evidence="2">TISTR 1858</strain>
    </source>
</reference>
<proteinExistence type="predicted"/>
<evidence type="ECO:0000313" key="2">
    <source>
        <dbReference type="Proteomes" id="UP001597451"/>
    </source>
</evidence>
<dbReference type="Proteomes" id="UP001597451">
    <property type="component" value="Unassembled WGS sequence"/>
</dbReference>